<name>A0ABS1JDH0_9BACL</name>
<evidence type="ECO:0000256" key="4">
    <source>
        <dbReference type="ARBA" id="ARBA00022763"/>
    </source>
</evidence>
<keyword evidence="2" id="KW-0489">Methyltransferase</keyword>
<proteinExistence type="predicted"/>
<dbReference type="InterPro" id="IPR001497">
    <property type="entry name" value="MethylDNA_cys_MeTrfase_AS"/>
</dbReference>
<dbReference type="CDD" id="cd06445">
    <property type="entry name" value="ATase"/>
    <property type="match status" value="1"/>
</dbReference>
<dbReference type="SUPFAM" id="SSF53155">
    <property type="entry name" value="Methylated DNA-protein cysteine methyltransferase domain"/>
    <property type="match status" value="1"/>
</dbReference>
<dbReference type="SUPFAM" id="SSF46767">
    <property type="entry name" value="Methylated DNA-protein cysteine methyltransferase, C-terminal domain"/>
    <property type="match status" value="1"/>
</dbReference>
<evidence type="ECO:0000256" key="2">
    <source>
        <dbReference type="ARBA" id="ARBA00022603"/>
    </source>
</evidence>
<comment type="catalytic activity">
    <reaction evidence="1">
        <text>a 4-O-methyl-thymidine in DNA + L-cysteinyl-[protein] = a thymidine in DNA + S-methyl-L-cysteinyl-[protein]</text>
        <dbReference type="Rhea" id="RHEA:53428"/>
        <dbReference type="Rhea" id="RHEA-COMP:10131"/>
        <dbReference type="Rhea" id="RHEA-COMP:10132"/>
        <dbReference type="Rhea" id="RHEA-COMP:13555"/>
        <dbReference type="Rhea" id="RHEA-COMP:13556"/>
        <dbReference type="ChEBI" id="CHEBI:29950"/>
        <dbReference type="ChEBI" id="CHEBI:82612"/>
        <dbReference type="ChEBI" id="CHEBI:137386"/>
        <dbReference type="ChEBI" id="CHEBI:137387"/>
        <dbReference type="EC" id="2.1.1.63"/>
    </reaction>
</comment>
<evidence type="ECO:0000256" key="5">
    <source>
        <dbReference type="ARBA" id="ARBA00023204"/>
    </source>
</evidence>
<dbReference type="InterPro" id="IPR036388">
    <property type="entry name" value="WH-like_DNA-bd_sf"/>
</dbReference>
<keyword evidence="4" id="KW-0227">DNA damage</keyword>
<dbReference type="InterPro" id="IPR036217">
    <property type="entry name" value="MethylDNA_cys_MeTrfase_DNAb"/>
</dbReference>
<comment type="caution">
    <text evidence="8">The sequence shown here is derived from an EMBL/GenBank/DDBJ whole genome shotgun (WGS) entry which is preliminary data.</text>
</comment>
<dbReference type="Gene3D" id="3.30.160.70">
    <property type="entry name" value="Methylated DNA-protein cysteine methyltransferase domain"/>
    <property type="match status" value="1"/>
</dbReference>
<evidence type="ECO:0000256" key="6">
    <source>
        <dbReference type="ARBA" id="ARBA00049348"/>
    </source>
</evidence>
<keyword evidence="5" id="KW-0234">DNA repair</keyword>
<sequence length="151" mass="16759">MTLAGEDEQLFLDRVREKVPGAVLVHDPERMAYEMQQLREYFTGERHTFDVEFDLRGTDFQIAVWRALYDIPYGETRSYLEIATAIGNPKAVRAVGGACGKNPVSLIIPCHRVLGKSGAMTGFSAAGGIDSKQKMLHFEAQHTQTGLFAPQ</sequence>
<reference evidence="8 9" key="1">
    <citation type="submission" date="2021-01" db="EMBL/GenBank/DDBJ databases">
        <title>Tumebacillus sp. strain ITR2 16S ribosomal RNA gene Genome sequencing and assembly.</title>
        <authorList>
            <person name="Kang M."/>
        </authorList>
    </citation>
    <scope>NUCLEOTIDE SEQUENCE [LARGE SCALE GENOMIC DNA]</scope>
    <source>
        <strain evidence="8 9">ITR2</strain>
    </source>
</reference>
<keyword evidence="9" id="KW-1185">Reference proteome</keyword>
<dbReference type="PANTHER" id="PTHR10815">
    <property type="entry name" value="METHYLATED-DNA--PROTEIN-CYSTEINE METHYLTRANSFERASE"/>
    <property type="match status" value="1"/>
</dbReference>
<dbReference type="InterPro" id="IPR036631">
    <property type="entry name" value="MGMT_N_sf"/>
</dbReference>
<dbReference type="Proteomes" id="UP000602284">
    <property type="component" value="Unassembled WGS sequence"/>
</dbReference>
<keyword evidence="3" id="KW-0808">Transferase</keyword>
<accession>A0ABS1JDH0</accession>
<evidence type="ECO:0000256" key="3">
    <source>
        <dbReference type="ARBA" id="ARBA00022679"/>
    </source>
</evidence>
<dbReference type="InterPro" id="IPR014048">
    <property type="entry name" value="MethylDNA_cys_MeTrfase_DNA-bd"/>
</dbReference>
<organism evidence="8 9">
    <name type="scientific">Tumebacillus amylolyticus</name>
    <dbReference type="NCBI Taxonomy" id="2801339"/>
    <lineage>
        <taxon>Bacteria</taxon>
        <taxon>Bacillati</taxon>
        <taxon>Bacillota</taxon>
        <taxon>Bacilli</taxon>
        <taxon>Bacillales</taxon>
        <taxon>Alicyclobacillaceae</taxon>
        <taxon>Tumebacillus</taxon>
    </lineage>
</organism>
<evidence type="ECO:0000313" key="9">
    <source>
        <dbReference type="Proteomes" id="UP000602284"/>
    </source>
</evidence>
<dbReference type="Pfam" id="PF01035">
    <property type="entry name" value="DNA_binding_1"/>
    <property type="match status" value="1"/>
</dbReference>
<evidence type="ECO:0000256" key="1">
    <source>
        <dbReference type="ARBA" id="ARBA00001286"/>
    </source>
</evidence>
<dbReference type="NCBIfam" id="TIGR00589">
    <property type="entry name" value="ogt"/>
    <property type="match status" value="1"/>
</dbReference>
<feature type="domain" description="Methylated-DNA-[protein]-cysteine S-methyltransferase DNA binding" evidence="7">
    <location>
        <begin position="59"/>
        <end position="140"/>
    </location>
</feature>
<comment type="catalytic activity">
    <reaction evidence="6">
        <text>a 6-O-methyl-2'-deoxyguanosine in DNA + L-cysteinyl-[protein] = S-methyl-L-cysteinyl-[protein] + a 2'-deoxyguanosine in DNA</text>
        <dbReference type="Rhea" id="RHEA:24000"/>
        <dbReference type="Rhea" id="RHEA-COMP:10131"/>
        <dbReference type="Rhea" id="RHEA-COMP:10132"/>
        <dbReference type="Rhea" id="RHEA-COMP:11367"/>
        <dbReference type="Rhea" id="RHEA-COMP:11368"/>
        <dbReference type="ChEBI" id="CHEBI:29950"/>
        <dbReference type="ChEBI" id="CHEBI:82612"/>
        <dbReference type="ChEBI" id="CHEBI:85445"/>
        <dbReference type="ChEBI" id="CHEBI:85448"/>
        <dbReference type="EC" id="2.1.1.63"/>
    </reaction>
</comment>
<dbReference type="PANTHER" id="PTHR10815:SF13">
    <property type="entry name" value="METHYLATED-DNA--PROTEIN-CYSTEINE METHYLTRANSFERASE"/>
    <property type="match status" value="1"/>
</dbReference>
<evidence type="ECO:0000313" key="8">
    <source>
        <dbReference type="EMBL" id="MBL0388311.1"/>
    </source>
</evidence>
<dbReference type="Gene3D" id="1.10.10.10">
    <property type="entry name" value="Winged helix-like DNA-binding domain superfamily/Winged helix DNA-binding domain"/>
    <property type="match status" value="1"/>
</dbReference>
<dbReference type="PROSITE" id="PS00374">
    <property type="entry name" value="MGMT"/>
    <property type="match status" value="1"/>
</dbReference>
<protein>
    <submittedName>
        <fullName evidence="8">Methylated-DNA--[protein]-cysteine S-methyltransferase</fullName>
    </submittedName>
</protein>
<dbReference type="EMBL" id="JAEQNB010000005">
    <property type="protein sequence ID" value="MBL0388311.1"/>
    <property type="molecule type" value="Genomic_DNA"/>
</dbReference>
<evidence type="ECO:0000259" key="7">
    <source>
        <dbReference type="Pfam" id="PF01035"/>
    </source>
</evidence>
<gene>
    <name evidence="8" type="ORF">JJB07_17030</name>
</gene>